<dbReference type="SUPFAM" id="SSF53098">
    <property type="entry name" value="Ribonuclease H-like"/>
    <property type="match status" value="1"/>
</dbReference>
<dbReference type="InterPro" id="IPR012337">
    <property type="entry name" value="RNaseH-like_sf"/>
</dbReference>
<accession>A0ABT9ECL3</accession>
<name>A0ABT9ECL3_9PROT</name>
<dbReference type="Gene3D" id="3.30.420.10">
    <property type="entry name" value="Ribonuclease H-like superfamily/Ribonuclease H"/>
    <property type="match status" value="1"/>
</dbReference>
<evidence type="ECO:0000313" key="4">
    <source>
        <dbReference type="Proteomes" id="UP001243009"/>
    </source>
</evidence>
<organism evidence="3 4">
    <name type="scientific">Paracraurococcus lichenis</name>
    <dbReference type="NCBI Taxonomy" id="3064888"/>
    <lineage>
        <taxon>Bacteria</taxon>
        <taxon>Pseudomonadati</taxon>
        <taxon>Pseudomonadota</taxon>
        <taxon>Alphaproteobacteria</taxon>
        <taxon>Acetobacterales</taxon>
        <taxon>Roseomonadaceae</taxon>
        <taxon>Paracraurococcus</taxon>
    </lineage>
</organism>
<evidence type="ECO:0000259" key="2">
    <source>
        <dbReference type="PROSITE" id="PS50994"/>
    </source>
</evidence>
<protein>
    <submittedName>
        <fullName evidence="3">Integrase core domain-containing protein</fullName>
    </submittedName>
</protein>
<dbReference type="InterPro" id="IPR036397">
    <property type="entry name" value="RNaseH_sf"/>
</dbReference>
<dbReference type="PROSITE" id="PS50994">
    <property type="entry name" value="INTEGRASE"/>
    <property type="match status" value="1"/>
</dbReference>
<gene>
    <name evidence="3" type="ORF">Q7A36_35690</name>
</gene>
<sequence length="250" mass="28093">MRQHGLLAPHRVGRPEQRAHDGTITTTAVDVMWGTDMTETVTVREGRARVFVAVDHCSGECVGSHAARSGNRFEALEPVRQGVLRHFGRIEKDAAQGLSLRHDHGSNYMSADFQDEIAFLGIESSPSFVRQPEGNGVAERFIRTLKENFLWVHTFDTIEDLRRGLQEFVAHYNATWLVARYGYRTPNQVRAEQRSLAQCPQANLPLAAWIAQFPVSRTGQHYRCRGSVQLVQPCRRPWTLGTVSSAGKIT</sequence>
<dbReference type="EMBL" id="JAUTWS010000114">
    <property type="protein sequence ID" value="MDO9713708.1"/>
    <property type="molecule type" value="Genomic_DNA"/>
</dbReference>
<comment type="caution">
    <text evidence="3">The sequence shown here is derived from an EMBL/GenBank/DDBJ whole genome shotgun (WGS) entry which is preliminary data.</text>
</comment>
<evidence type="ECO:0000256" key="1">
    <source>
        <dbReference type="SAM" id="MobiDB-lite"/>
    </source>
</evidence>
<feature type="domain" description="Integrase catalytic" evidence="2">
    <location>
        <begin position="11"/>
        <end position="194"/>
    </location>
</feature>
<keyword evidence="4" id="KW-1185">Reference proteome</keyword>
<dbReference type="Proteomes" id="UP001243009">
    <property type="component" value="Unassembled WGS sequence"/>
</dbReference>
<dbReference type="InterPro" id="IPR001584">
    <property type="entry name" value="Integrase_cat-core"/>
</dbReference>
<evidence type="ECO:0000313" key="3">
    <source>
        <dbReference type="EMBL" id="MDO9713708.1"/>
    </source>
</evidence>
<proteinExistence type="predicted"/>
<dbReference type="PANTHER" id="PTHR46889:SF4">
    <property type="entry name" value="TRANSPOSASE INSO FOR INSERTION SEQUENCE ELEMENT IS911B-RELATED"/>
    <property type="match status" value="1"/>
</dbReference>
<feature type="region of interest" description="Disordered" evidence="1">
    <location>
        <begin position="1"/>
        <end position="20"/>
    </location>
</feature>
<dbReference type="InterPro" id="IPR050900">
    <property type="entry name" value="Transposase_IS3/IS150/IS904"/>
</dbReference>
<reference evidence="3 4" key="1">
    <citation type="submission" date="2023-08" db="EMBL/GenBank/DDBJ databases">
        <title>The draft genome sequence of Paracraurococcus sp. LOR1-02.</title>
        <authorList>
            <person name="Kingkaew E."/>
            <person name="Tanasupawat S."/>
        </authorList>
    </citation>
    <scope>NUCLEOTIDE SEQUENCE [LARGE SCALE GENOMIC DNA]</scope>
    <source>
        <strain evidence="3 4">LOR1-02</strain>
    </source>
</reference>
<dbReference type="PANTHER" id="PTHR46889">
    <property type="entry name" value="TRANSPOSASE INSF FOR INSERTION SEQUENCE IS3B-RELATED"/>
    <property type="match status" value="1"/>
</dbReference>
<dbReference type="Pfam" id="PF13683">
    <property type="entry name" value="rve_3"/>
    <property type="match status" value="1"/>
</dbReference>